<reference evidence="2" key="1">
    <citation type="journal article" date="2019" name="bioRxiv">
        <title>The Genome of the Zebra Mussel, Dreissena polymorpha: A Resource for Invasive Species Research.</title>
        <authorList>
            <person name="McCartney M.A."/>
            <person name="Auch B."/>
            <person name="Kono T."/>
            <person name="Mallez S."/>
            <person name="Zhang Y."/>
            <person name="Obille A."/>
            <person name="Becker A."/>
            <person name="Abrahante J.E."/>
            <person name="Garbe J."/>
            <person name="Badalamenti J.P."/>
            <person name="Herman A."/>
            <person name="Mangelson H."/>
            <person name="Liachko I."/>
            <person name="Sullivan S."/>
            <person name="Sone E.D."/>
            <person name="Koren S."/>
            <person name="Silverstein K.A.T."/>
            <person name="Beckman K.B."/>
            <person name="Gohl D.M."/>
        </authorList>
    </citation>
    <scope>NUCLEOTIDE SEQUENCE</scope>
    <source>
        <strain evidence="2">Duluth1</strain>
        <tissue evidence="2">Whole animal</tissue>
    </source>
</reference>
<protein>
    <recommendedName>
        <fullName evidence="4">Secreted protein</fullName>
    </recommendedName>
</protein>
<keyword evidence="1" id="KW-0732">Signal</keyword>
<dbReference type="Proteomes" id="UP000828390">
    <property type="component" value="Unassembled WGS sequence"/>
</dbReference>
<evidence type="ECO:0000313" key="2">
    <source>
        <dbReference type="EMBL" id="KAH3811687.1"/>
    </source>
</evidence>
<accession>A0A9D4JLF7</accession>
<keyword evidence="3" id="KW-1185">Reference proteome</keyword>
<proteinExistence type="predicted"/>
<evidence type="ECO:0008006" key="4">
    <source>
        <dbReference type="Google" id="ProtNLM"/>
    </source>
</evidence>
<feature type="signal peptide" evidence="1">
    <location>
        <begin position="1"/>
        <end position="23"/>
    </location>
</feature>
<gene>
    <name evidence="2" type="ORF">DPMN_140100</name>
</gene>
<evidence type="ECO:0000313" key="3">
    <source>
        <dbReference type="Proteomes" id="UP000828390"/>
    </source>
</evidence>
<dbReference type="AlphaFoldDB" id="A0A9D4JLF7"/>
<name>A0A9D4JLF7_DREPO</name>
<comment type="caution">
    <text evidence="2">The sequence shown here is derived from an EMBL/GenBank/DDBJ whole genome shotgun (WGS) entry which is preliminary data.</text>
</comment>
<reference evidence="2" key="2">
    <citation type="submission" date="2020-11" db="EMBL/GenBank/DDBJ databases">
        <authorList>
            <person name="McCartney M.A."/>
            <person name="Auch B."/>
            <person name="Kono T."/>
            <person name="Mallez S."/>
            <person name="Becker A."/>
            <person name="Gohl D.M."/>
            <person name="Silverstein K.A.T."/>
            <person name="Koren S."/>
            <person name="Bechman K.B."/>
            <person name="Herman A."/>
            <person name="Abrahante J.E."/>
            <person name="Garbe J."/>
        </authorList>
    </citation>
    <scope>NUCLEOTIDE SEQUENCE</scope>
    <source>
        <strain evidence="2">Duluth1</strain>
        <tissue evidence="2">Whole animal</tissue>
    </source>
</reference>
<evidence type="ECO:0000256" key="1">
    <source>
        <dbReference type="SAM" id="SignalP"/>
    </source>
</evidence>
<dbReference type="EMBL" id="JAIWYP010000006">
    <property type="protein sequence ID" value="KAH3811687.1"/>
    <property type="molecule type" value="Genomic_DNA"/>
</dbReference>
<sequence length="94" mass="10045">MLGEQSKLLSLVSGLTFGTVALGLSASGNSTKVIPDTLGNSFDCSPRIHEISVYCVEHAESSPEFLTLDSATLFTLCTDTVMLPKYSSVHLNHL</sequence>
<organism evidence="2 3">
    <name type="scientific">Dreissena polymorpha</name>
    <name type="common">Zebra mussel</name>
    <name type="synonym">Mytilus polymorpha</name>
    <dbReference type="NCBI Taxonomy" id="45954"/>
    <lineage>
        <taxon>Eukaryota</taxon>
        <taxon>Metazoa</taxon>
        <taxon>Spiralia</taxon>
        <taxon>Lophotrochozoa</taxon>
        <taxon>Mollusca</taxon>
        <taxon>Bivalvia</taxon>
        <taxon>Autobranchia</taxon>
        <taxon>Heteroconchia</taxon>
        <taxon>Euheterodonta</taxon>
        <taxon>Imparidentia</taxon>
        <taxon>Neoheterodontei</taxon>
        <taxon>Myida</taxon>
        <taxon>Dreissenoidea</taxon>
        <taxon>Dreissenidae</taxon>
        <taxon>Dreissena</taxon>
    </lineage>
</organism>
<feature type="chain" id="PRO_5038580496" description="Secreted protein" evidence="1">
    <location>
        <begin position="24"/>
        <end position="94"/>
    </location>
</feature>